<evidence type="ECO:0000313" key="3">
    <source>
        <dbReference type="Proteomes" id="UP000256970"/>
    </source>
</evidence>
<dbReference type="Proteomes" id="UP000256970">
    <property type="component" value="Unassembled WGS sequence"/>
</dbReference>
<dbReference type="InterPro" id="IPR010736">
    <property type="entry name" value="SHIPPO-rpt"/>
</dbReference>
<protein>
    <recommendedName>
        <fullName evidence="4">Flagellar associated protein</fullName>
    </recommendedName>
</protein>
<feature type="compositionally biased region" description="Basic and acidic residues" evidence="1">
    <location>
        <begin position="1"/>
        <end position="11"/>
    </location>
</feature>
<dbReference type="AlphaFoldDB" id="A0A383WC15"/>
<evidence type="ECO:0000256" key="1">
    <source>
        <dbReference type="SAM" id="MobiDB-lite"/>
    </source>
</evidence>
<feature type="region of interest" description="Disordered" evidence="1">
    <location>
        <begin position="1"/>
        <end position="127"/>
    </location>
</feature>
<dbReference type="PANTHER" id="PTHR40429:SF1">
    <property type="entry name" value="FLAGELLAR ASSOCIATED PROTEIN"/>
    <property type="match status" value="1"/>
</dbReference>
<sequence length="304" mass="32459">MEFSKRREDPSVKGLRSGFGHQVRSNSPSNPSIGFGSSVRDASLHQYLSPEHAKAMSGNNSQGPVYKVYSSMGQQPESTAAYPGTMTFGTAQRLPKPGKSGVPGPGHYKTSPALGEQKESKRSTSPRAVFGTATRAGQEKVYLDGELMKTYYGKESAPPGSYNVPGALGRQVASTKESAPGIKIGTSLRALDYTVMRSKDMPGAGQYNTYRAVGKQPLSSKKTLPAHSFGKSTRDASKKTFISKQHEKQAYGIGSPGPGTAKPYTSSGSQQLSTKHTNPTWGFGTSKRLKDYNNDAPGPGTYYA</sequence>
<feature type="compositionally biased region" description="Polar residues" evidence="1">
    <location>
        <begin position="23"/>
        <end position="32"/>
    </location>
</feature>
<dbReference type="Pfam" id="PF07004">
    <property type="entry name" value="SHIPPO-rpt"/>
    <property type="match status" value="3"/>
</dbReference>
<evidence type="ECO:0000313" key="2">
    <source>
        <dbReference type="EMBL" id="SZX74750.1"/>
    </source>
</evidence>
<evidence type="ECO:0008006" key="4">
    <source>
        <dbReference type="Google" id="ProtNLM"/>
    </source>
</evidence>
<accession>A0A383WC15</accession>
<feature type="region of interest" description="Disordered" evidence="1">
    <location>
        <begin position="216"/>
        <end position="304"/>
    </location>
</feature>
<name>A0A383WC15_TETOB</name>
<dbReference type="EMBL" id="FNXT01001221">
    <property type="protein sequence ID" value="SZX74750.1"/>
    <property type="molecule type" value="Genomic_DNA"/>
</dbReference>
<organism evidence="2 3">
    <name type="scientific">Tetradesmus obliquus</name>
    <name type="common">Green alga</name>
    <name type="synonym">Acutodesmus obliquus</name>
    <dbReference type="NCBI Taxonomy" id="3088"/>
    <lineage>
        <taxon>Eukaryota</taxon>
        <taxon>Viridiplantae</taxon>
        <taxon>Chlorophyta</taxon>
        <taxon>core chlorophytes</taxon>
        <taxon>Chlorophyceae</taxon>
        <taxon>CS clade</taxon>
        <taxon>Sphaeropleales</taxon>
        <taxon>Scenedesmaceae</taxon>
        <taxon>Tetradesmus</taxon>
    </lineage>
</organism>
<feature type="compositionally biased region" description="Polar residues" evidence="1">
    <location>
        <begin position="263"/>
        <end position="280"/>
    </location>
</feature>
<keyword evidence="3" id="KW-1185">Reference proteome</keyword>
<feature type="compositionally biased region" description="Low complexity" evidence="1">
    <location>
        <begin position="95"/>
        <end position="106"/>
    </location>
</feature>
<dbReference type="STRING" id="3088.A0A383WC15"/>
<dbReference type="PANTHER" id="PTHR40429">
    <property type="entry name" value="FLAGELLAR ASSOCIATED PROTEIN"/>
    <property type="match status" value="1"/>
</dbReference>
<gene>
    <name evidence="2" type="ORF">BQ4739_LOCUS15068</name>
</gene>
<proteinExistence type="predicted"/>
<reference evidence="2 3" key="1">
    <citation type="submission" date="2016-10" db="EMBL/GenBank/DDBJ databases">
        <authorList>
            <person name="Cai Z."/>
        </authorList>
    </citation>
    <scope>NUCLEOTIDE SEQUENCE [LARGE SCALE GENOMIC DNA]</scope>
</reference>
<feature type="compositionally biased region" description="Basic and acidic residues" evidence="1">
    <location>
        <begin position="232"/>
        <end position="249"/>
    </location>
</feature>